<dbReference type="GO" id="GO:0005886">
    <property type="term" value="C:plasma membrane"/>
    <property type="evidence" value="ECO:0007669"/>
    <property type="project" value="UniProtKB-SubCell"/>
</dbReference>
<keyword evidence="7" id="KW-0378">Hydrolase</keyword>
<feature type="transmembrane region" description="Helical" evidence="12">
    <location>
        <begin position="244"/>
        <end position="263"/>
    </location>
</feature>
<comment type="catalytic activity">
    <reaction evidence="11">
        <text>di-trans,octa-cis-undecaprenyl diphosphate + H2O = di-trans,octa-cis-undecaprenyl phosphate + phosphate + H(+)</text>
        <dbReference type="Rhea" id="RHEA:28094"/>
        <dbReference type="ChEBI" id="CHEBI:15377"/>
        <dbReference type="ChEBI" id="CHEBI:15378"/>
        <dbReference type="ChEBI" id="CHEBI:43474"/>
        <dbReference type="ChEBI" id="CHEBI:58405"/>
        <dbReference type="ChEBI" id="CHEBI:60392"/>
        <dbReference type="EC" id="3.6.1.27"/>
    </reaction>
</comment>
<dbReference type="InterPro" id="IPR003824">
    <property type="entry name" value="UppP"/>
</dbReference>
<evidence type="ECO:0000256" key="7">
    <source>
        <dbReference type="ARBA" id="ARBA00022801"/>
    </source>
</evidence>
<feature type="transmembrane region" description="Helical" evidence="12">
    <location>
        <begin position="40"/>
        <end position="59"/>
    </location>
</feature>
<evidence type="ECO:0000256" key="10">
    <source>
        <dbReference type="ARBA" id="ARBA00032707"/>
    </source>
</evidence>
<protein>
    <recommendedName>
        <fullName evidence="4">Undecaprenyl-diphosphatase</fullName>
        <ecNumber evidence="3">3.6.1.27</ecNumber>
    </recommendedName>
    <alternativeName>
        <fullName evidence="10">Undecaprenyl pyrophosphate phosphatase</fullName>
    </alternativeName>
</protein>
<organism evidence="13">
    <name type="scientific">marine metagenome</name>
    <dbReference type="NCBI Taxonomy" id="408172"/>
    <lineage>
        <taxon>unclassified sequences</taxon>
        <taxon>metagenomes</taxon>
        <taxon>ecological metagenomes</taxon>
    </lineage>
</organism>
<evidence type="ECO:0000256" key="3">
    <source>
        <dbReference type="ARBA" id="ARBA00012374"/>
    </source>
</evidence>
<dbReference type="PANTHER" id="PTHR30622">
    <property type="entry name" value="UNDECAPRENYL-DIPHOSPHATASE"/>
    <property type="match status" value="1"/>
</dbReference>
<dbReference type="EC" id="3.6.1.27" evidence="3"/>
<evidence type="ECO:0000256" key="9">
    <source>
        <dbReference type="ARBA" id="ARBA00023136"/>
    </source>
</evidence>
<feature type="transmembrane region" description="Helical" evidence="12">
    <location>
        <begin position="113"/>
        <end position="131"/>
    </location>
</feature>
<reference evidence="13" key="1">
    <citation type="submission" date="2018-05" db="EMBL/GenBank/DDBJ databases">
        <authorList>
            <person name="Lanie J.A."/>
            <person name="Ng W.-L."/>
            <person name="Kazmierczak K.M."/>
            <person name="Andrzejewski T.M."/>
            <person name="Davidsen T.M."/>
            <person name="Wayne K.J."/>
            <person name="Tettelin H."/>
            <person name="Glass J.I."/>
            <person name="Rusch D."/>
            <person name="Podicherti R."/>
            <person name="Tsui H.-C.T."/>
            <person name="Winkler M.E."/>
        </authorList>
    </citation>
    <scope>NUCLEOTIDE SEQUENCE</scope>
</reference>
<dbReference type="GO" id="GO:0050380">
    <property type="term" value="F:undecaprenyl-diphosphatase activity"/>
    <property type="evidence" value="ECO:0007669"/>
    <property type="project" value="UniProtKB-EC"/>
</dbReference>
<evidence type="ECO:0000256" key="4">
    <source>
        <dbReference type="ARBA" id="ARBA00021581"/>
    </source>
</evidence>
<keyword evidence="6 12" id="KW-0812">Transmembrane</keyword>
<dbReference type="EMBL" id="UINC01001210">
    <property type="protein sequence ID" value="SUZ74411.1"/>
    <property type="molecule type" value="Genomic_DNA"/>
</dbReference>
<evidence type="ECO:0000313" key="13">
    <source>
        <dbReference type="EMBL" id="SUZ74411.1"/>
    </source>
</evidence>
<evidence type="ECO:0000256" key="6">
    <source>
        <dbReference type="ARBA" id="ARBA00022692"/>
    </source>
</evidence>
<feature type="transmembrane region" description="Helical" evidence="12">
    <location>
        <begin position="216"/>
        <end position="238"/>
    </location>
</feature>
<evidence type="ECO:0000256" key="1">
    <source>
        <dbReference type="ARBA" id="ARBA00004651"/>
    </source>
</evidence>
<keyword evidence="5" id="KW-1003">Cell membrane</keyword>
<keyword evidence="8 12" id="KW-1133">Transmembrane helix</keyword>
<dbReference type="PANTHER" id="PTHR30622:SF4">
    <property type="entry name" value="UNDECAPRENYL-DIPHOSPHATASE"/>
    <property type="match status" value="1"/>
</dbReference>
<keyword evidence="9 12" id="KW-0472">Membrane</keyword>
<comment type="similarity">
    <text evidence="2">Belongs to the UppP family.</text>
</comment>
<dbReference type="NCBIfam" id="NF001393">
    <property type="entry name" value="PRK00281.2-4"/>
    <property type="match status" value="1"/>
</dbReference>
<evidence type="ECO:0000256" key="12">
    <source>
        <dbReference type="SAM" id="Phobius"/>
    </source>
</evidence>
<accession>A0A381Q512</accession>
<comment type="subcellular location">
    <subcellularLocation>
        <location evidence="1">Cell membrane</location>
        <topology evidence="1">Multi-pass membrane protein</topology>
    </subcellularLocation>
</comment>
<name>A0A381Q512_9ZZZZ</name>
<sequence length="264" mass="29131">MDYYQIVVLALIQGVTEFLPVSSSAHLILPAYLSDWPDQGLSFDVAVHAGTLSAVLIYFRDDLKKFMEAAVEYWTDRRFNEHANLLSKLILATAPIVTVGYFLQPIIEHEFRSLTVIALATIGFGLLLGVADRCSQNRSELTSLRYVDALFIGAMQVLALIPGTSRSGITITAALLLGLNRVHAARFSFLLSVPAISAASILTVREASTTIFDTNWPDFALGMSISGVTAYFCIKIFLQLINRISLMPFVIYRILLGTFLLTFV</sequence>
<dbReference type="Pfam" id="PF02673">
    <property type="entry name" value="BacA"/>
    <property type="match status" value="1"/>
</dbReference>
<dbReference type="HAMAP" id="MF_01006">
    <property type="entry name" value="Undec_diphosphatase"/>
    <property type="match status" value="1"/>
</dbReference>
<proteinExistence type="inferred from homology"/>
<gene>
    <name evidence="13" type="ORF">METZ01_LOCUS27265</name>
</gene>
<feature type="transmembrane region" description="Helical" evidence="12">
    <location>
        <begin position="85"/>
        <end position="107"/>
    </location>
</feature>
<dbReference type="NCBIfam" id="TIGR00753">
    <property type="entry name" value="undec_PP_bacA"/>
    <property type="match status" value="1"/>
</dbReference>
<evidence type="ECO:0000256" key="11">
    <source>
        <dbReference type="ARBA" id="ARBA00047594"/>
    </source>
</evidence>
<evidence type="ECO:0000256" key="5">
    <source>
        <dbReference type="ARBA" id="ARBA00022475"/>
    </source>
</evidence>
<evidence type="ECO:0000256" key="2">
    <source>
        <dbReference type="ARBA" id="ARBA00010621"/>
    </source>
</evidence>
<evidence type="ECO:0000256" key="8">
    <source>
        <dbReference type="ARBA" id="ARBA00022989"/>
    </source>
</evidence>
<dbReference type="AlphaFoldDB" id="A0A381Q512"/>
<feature type="transmembrane region" description="Helical" evidence="12">
    <location>
        <begin position="184"/>
        <end position="204"/>
    </location>
</feature>